<keyword evidence="1" id="KW-0175">Coiled coil</keyword>
<feature type="compositionally biased region" description="Basic and acidic residues" evidence="2">
    <location>
        <begin position="297"/>
        <end position="321"/>
    </location>
</feature>
<sequence>MCTLHMNRKLWSDWVGVGGVAIANNLLNKCHINLQVRDVIECDAHVFVSLYEAILGEKVPDYILSSRGPEDDAHNVQSVIDSLALDYLQVSLSHITGENIVRGDAESIQNLLEIFDGLLEYLTEQISEVSSQNGDDSDNHFHSRVQQEGILNGQGGLKPPPCAGHLGRFSAQSSEISFPSWDVDGSESTAELIKLGDTAHTFTVRGSDLERLKVSLKDDKSVSQKSLRDRDRSSSPQAPRGSFHNQESPKSRSRVLNGVHLGEMRKPEETPATAIPLNPPYQPDQAHHHLLATTGRSGERLPSIEDGSDRTIHRPEQRDLQCDPTGLAETSPLCHKKVAFRTLPEIRFMTQSTQVDHDSCPSASEEEEGSADSAGLRLNGAHRTTMSESSLRDSLNSDGTQRLFTEEPISVQRARNRLSEQELKEMSEKLARRLDALDQMLKKALGEQGLDTDLKEEDKLSQHSDSIMEFRRKKQLQAVQHSKKLPTRPRSLSSSPIPHVPSLSAQFEDVLHKEGKGEMGRIRREVQKGLDQQRVKSQMLNQAYEEELKDLEDREMAKLSKLKARLKKSEQECKENIFKQPSKRSQAERIYSRKQTSRKNGQRPPSSRPPTQMKIKDNDMLPVLLDEFPHLQISPHTLNTMWKGQSVQIEQLSKVAEDDERSERRLQQEVNDAHKKQELLVDLIKKEQEHKQRLKDFKDRIRLQKTAQNKMKENRQQVARAKRYYNDYHVQLRAKMMRARTREERIVKKLFADGLELQKQRLREMRSYAKELREEQRKRHKDELESMENYYKDQFSMLAEAVTQERHNIEVQEKVQGKTLQKMKRELRAKMEREIQELQEMIIKADEDAFFRELDADRLKKRLEMASFQYSKSHGL</sequence>
<dbReference type="Pfam" id="PF19016">
    <property type="entry name" value="DUF5745"/>
    <property type="match status" value="1"/>
</dbReference>
<accession>A0AAD1W747</accession>
<feature type="compositionally biased region" description="Basic residues" evidence="2">
    <location>
        <begin position="475"/>
        <end position="487"/>
    </location>
</feature>
<organism evidence="4 5">
    <name type="scientific">Pelobates cultripes</name>
    <name type="common">Western spadefoot toad</name>
    <dbReference type="NCBI Taxonomy" id="61616"/>
    <lineage>
        <taxon>Eukaryota</taxon>
        <taxon>Metazoa</taxon>
        <taxon>Chordata</taxon>
        <taxon>Craniata</taxon>
        <taxon>Vertebrata</taxon>
        <taxon>Euteleostomi</taxon>
        <taxon>Amphibia</taxon>
        <taxon>Batrachia</taxon>
        <taxon>Anura</taxon>
        <taxon>Pelobatoidea</taxon>
        <taxon>Pelobatidae</taxon>
        <taxon>Pelobates</taxon>
    </lineage>
</organism>
<feature type="coiled-coil region" evidence="1">
    <location>
        <begin position="755"/>
        <end position="790"/>
    </location>
</feature>
<keyword evidence="5" id="KW-1185">Reference proteome</keyword>
<feature type="region of interest" description="Disordered" evidence="2">
    <location>
        <begin position="217"/>
        <end position="254"/>
    </location>
</feature>
<dbReference type="InterPro" id="IPR036872">
    <property type="entry name" value="CH_dom_sf"/>
</dbReference>
<feature type="compositionally biased region" description="Basic and acidic residues" evidence="2">
    <location>
        <begin position="217"/>
        <end position="233"/>
    </location>
</feature>
<feature type="region of interest" description="Disordered" evidence="2">
    <location>
        <begin position="293"/>
        <end position="325"/>
    </location>
</feature>
<dbReference type="Gene3D" id="1.10.418.10">
    <property type="entry name" value="Calponin-like domain"/>
    <property type="match status" value="1"/>
</dbReference>
<proteinExistence type="predicted"/>
<dbReference type="PANTHER" id="PTHR22545">
    <property type="entry name" value="CENTROSOMAL PROTEIN OF 95 KDA"/>
    <property type="match status" value="1"/>
</dbReference>
<dbReference type="Proteomes" id="UP001295444">
    <property type="component" value="Chromosome 05"/>
</dbReference>
<evidence type="ECO:0000256" key="2">
    <source>
        <dbReference type="SAM" id="MobiDB-lite"/>
    </source>
</evidence>
<gene>
    <name evidence="4" type="ORF">PECUL_23A026864</name>
</gene>
<feature type="region of interest" description="Disordered" evidence="2">
    <location>
        <begin position="352"/>
        <end position="408"/>
    </location>
</feature>
<dbReference type="GO" id="GO:0000922">
    <property type="term" value="C:spindle pole"/>
    <property type="evidence" value="ECO:0007669"/>
    <property type="project" value="InterPro"/>
</dbReference>
<name>A0AAD1W747_PELCU</name>
<evidence type="ECO:0000259" key="3">
    <source>
        <dbReference type="Pfam" id="PF19016"/>
    </source>
</evidence>
<feature type="compositionally biased region" description="Polar residues" evidence="2">
    <location>
        <begin position="382"/>
        <end position="403"/>
    </location>
</feature>
<dbReference type="GO" id="GO:0005813">
    <property type="term" value="C:centrosome"/>
    <property type="evidence" value="ECO:0007669"/>
    <property type="project" value="InterPro"/>
</dbReference>
<feature type="coiled-coil region" evidence="1">
    <location>
        <begin position="420"/>
        <end position="447"/>
    </location>
</feature>
<feature type="domain" description="DUF5745" evidence="3">
    <location>
        <begin position="68"/>
        <end position="118"/>
    </location>
</feature>
<evidence type="ECO:0000313" key="5">
    <source>
        <dbReference type="Proteomes" id="UP001295444"/>
    </source>
</evidence>
<dbReference type="EMBL" id="OW240916">
    <property type="protein sequence ID" value="CAH2291954.1"/>
    <property type="molecule type" value="Genomic_DNA"/>
</dbReference>
<feature type="coiled-coil region" evidence="1">
    <location>
        <begin position="817"/>
        <end position="848"/>
    </location>
</feature>
<dbReference type="InterPro" id="IPR026619">
    <property type="entry name" value="CEP95"/>
</dbReference>
<feature type="coiled-coil region" evidence="1">
    <location>
        <begin position="649"/>
        <end position="700"/>
    </location>
</feature>
<feature type="compositionally biased region" description="Low complexity" evidence="2">
    <location>
        <begin position="488"/>
        <end position="497"/>
    </location>
</feature>
<protein>
    <recommendedName>
        <fullName evidence="3">DUF5745 domain-containing protein</fullName>
    </recommendedName>
</protein>
<evidence type="ECO:0000256" key="1">
    <source>
        <dbReference type="SAM" id="Coils"/>
    </source>
</evidence>
<dbReference type="InterPro" id="IPR044039">
    <property type="entry name" value="DUF5745"/>
</dbReference>
<feature type="region of interest" description="Disordered" evidence="2">
    <location>
        <begin position="570"/>
        <end position="615"/>
    </location>
</feature>
<dbReference type="AlphaFoldDB" id="A0AAD1W747"/>
<reference evidence="4" key="1">
    <citation type="submission" date="2022-03" db="EMBL/GenBank/DDBJ databases">
        <authorList>
            <person name="Alioto T."/>
            <person name="Alioto T."/>
            <person name="Gomez Garrido J."/>
        </authorList>
    </citation>
    <scope>NUCLEOTIDE SEQUENCE</scope>
</reference>
<feature type="region of interest" description="Disordered" evidence="2">
    <location>
        <begin position="475"/>
        <end position="501"/>
    </location>
</feature>
<evidence type="ECO:0000313" key="4">
    <source>
        <dbReference type="EMBL" id="CAH2291954.1"/>
    </source>
</evidence>
<dbReference type="PANTHER" id="PTHR22545:SF0">
    <property type="entry name" value="CENTROSOMAL PROTEIN OF 95 KDA"/>
    <property type="match status" value="1"/>
</dbReference>